<dbReference type="Pfam" id="PF01037">
    <property type="entry name" value="AsnC_trans_reg"/>
    <property type="match status" value="1"/>
</dbReference>
<dbReference type="Gene3D" id="1.10.10.10">
    <property type="entry name" value="Winged helix-like DNA-binding domain superfamily/Winged helix DNA-binding domain"/>
    <property type="match status" value="1"/>
</dbReference>
<dbReference type="GO" id="GO:0043565">
    <property type="term" value="F:sequence-specific DNA binding"/>
    <property type="evidence" value="ECO:0007669"/>
    <property type="project" value="InterPro"/>
</dbReference>
<dbReference type="OrthoDB" id="9813313at2"/>
<evidence type="ECO:0000256" key="1">
    <source>
        <dbReference type="ARBA" id="ARBA00023015"/>
    </source>
</evidence>
<dbReference type="GO" id="GO:0005829">
    <property type="term" value="C:cytosol"/>
    <property type="evidence" value="ECO:0007669"/>
    <property type="project" value="TreeGrafter"/>
</dbReference>
<evidence type="ECO:0000256" key="3">
    <source>
        <dbReference type="ARBA" id="ARBA00023159"/>
    </source>
</evidence>
<accession>A0A3S2VRC1</accession>
<proteinExistence type="predicted"/>
<protein>
    <submittedName>
        <fullName evidence="6">Winged helix-turn-helix transcriptional regulator</fullName>
    </submittedName>
</protein>
<dbReference type="EMBL" id="SADE01000001">
    <property type="protein sequence ID" value="RVU37878.1"/>
    <property type="molecule type" value="Genomic_DNA"/>
</dbReference>
<dbReference type="InterPro" id="IPR011991">
    <property type="entry name" value="ArsR-like_HTH"/>
</dbReference>
<dbReference type="InterPro" id="IPR000485">
    <property type="entry name" value="AsnC-type_HTH_dom"/>
</dbReference>
<sequence length="157" mass="17398">MRKSLDRIDRSILRLLQSDGRLSNVELARRINLSPTPCLERVRRLEKDGFIRGYSARLDPAKLQLGLAVFVQVSLDKTTSDVFDKFKAAIAGIDEIVECHMVAGGFDYILKVRTADMDAFRTFLGDIINNLPGIASTSTYVVMEPVKEGASLPVPLS</sequence>
<dbReference type="InterPro" id="IPR019888">
    <property type="entry name" value="Tscrpt_reg_AsnC-like"/>
</dbReference>
<keyword evidence="1" id="KW-0805">Transcription regulation</keyword>
<dbReference type="PRINTS" id="PR00033">
    <property type="entry name" value="HTHASNC"/>
</dbReference>
<dbReference type="SUPFAM" id="SSF54909">
    <property type="entry name" value="Dimeric alpha+beta barrel"/>
    <property type="match status" value="1"/>
</dbReference>
<reference evidence="7" key="1">
    <citation type="submission" date="2019-01" db="EMBL/GenBank/DDBJ databases">
        <title>Gri0909 isolated from a small marine red alga.</title>
        <authorList>
            <person name="Kim J."/>
            <person name="Jeong S.E."/>
            <person name="Jeon C.O."/>
        </authorList>
    </citation>
    <scope>NUCLEOTIDE SEQUENCE [LARGE SCALE GENOMIC DNA]</scope>
    <source>
        <strain evidence="7">Gri0909</strain>
    </source>
</reference>
<dbReference type="InterPro" id="IPR036388">
    <property type="entry name" value="WH-like_DNA-bd_sf"/>
</dbReference>
<dbReference type="Pfam" id="PF13412">
    <property type="entry name" value="HTH_24"/>
    <property type="match status" value="1"/>
</dbReference>
<name>A0A3S2VRC1_9PROT</name>
<dbReference type="AlphaFoldDB" id="A0A3S2VRC1"/>
<dbReference type="PROSITE" id="PS00519">
    <property type="entry name" value="HTH_ASNC_1"/>
    <property type="match status" value="1"/>
</dbReference>
<comment type="caution">
    <text evidence="6">The sequence shown here is derived from an EMBL/GenBank/DDBJ whole genome shotgun (WGS) entry which is preliminary data.</text>
</comment>
<keyword evidence="2" id="KW-0238">DNA-binding</keyword>
<keyword evidence="4" id="KW-0804">Transcription</keyword>
<keyword evidence="3" id="KW-0010">Activator</keyword>
<dbReference type="RefSeq" id="WP_127763251.1">
    <property type="nucleotide sequence ID" value="NZ_SADE01000001.1"/>
</dbReference>
<dbReference type="PROSITE" id="PS50956">
    <property type="entry name" value="HTH_ASNC_2"/>
    <property type="match status" value="1"/>
</dbReference>
<dbReference type="InterPro" id="IPR019885">
    <property type="entry name" value="Tscrpt_reg_HTH_AsnC-type_CS"/>
</dbReference>
<dbReference type="GO" id="GO:0043200">
    <property type="term" value="P:response to amino acid"/>
    <property type="evidence" value="ECO:0007669"/>
    <property type="project" value="TreeGrafter"/>
</dbReference>
<feature type="domain" description="HTH asnC-type" evidence="5">
    <location>
        <begin position="5"/>
        <end position="68"/>
    </location>
</feature>
<dbReference type="FunFam" id="1.10.10.10:FF:000186">
    <property type="entry name" value="AsnC family transcriptional regulator"/>
    <property type="match status" value="1"/>
</dbReference>
<dbReference type="PANTHER" id="PTHR30154">
    <property type="entry name" value="LEUCINE-RESPONSIVE REGULATORY PROTEIN"/>
    <property type="match status" value="1"/>
</dbReference>
<dbReference type="InterPro" id="IPR019887">
    <property type="entry name" value="Tscrpt_reg_AsnC/Lrp_C"/>
</dbReference>
<organism evidence="6 7">
    <name type="scientific">Hwanghaeella grinnelliae</name>
    <dbReference type="NCBI Taxonomy" id="2500179"/>
    <lineage>
        <taxon>Bacteria</taxon>
        <taxon>Pseudomonadati</taxon>
        <taxon>Pseudomonadota</taxon>
        <taxon>Alphaproteobacteria</taxon>
        <taxon>Rhodospirillales</taxon>
        <taxon>Rhodospirillaceae</taxon>
        <taxon>Hwanghaeella</taxon>
    </lineage>
</organism>
<evidence type="ECO:0000256" key="4">
    <source>
        <dbReference type="ARBA" id="ARBA00023163"/>
    </source>
</evidence>
<gene>
    <name evidence="6" type="ORF">EOI86_00820</name>
</gene>
<dbReference type="SUPFAM" id="SSF46785">
    <property type="entry name" value="Winged helix' DNA-binding domain"/>
    <property type="match status" value="1"/>
</dbReference>
<evidence type="ECO:0000256" key="2">
    <source>
        <dbReference type="ARBA" id="ARBA00023125"/>
    </source>
</evidence>
<dbReference type="InterPro" id="IPR036390">
    <property type="entry name" value="WH_DNA-bd_sf"/>
</dbReference>
<evidence type="ECO:0000313" key="6">
    <source>
        <dbReference type="EMBL" id="RVU37878.1"/>
    </source>
</evidence>
<dbReference type="SMART" id="SM00344">
    <property type="entry name" value="HTH_ASNC"/>
    <property type="match status" value="1"/>
</dbReference>
<evidence type="ECO:0000259" key="5">
    <source>
        <dbReference type="PROSITE" id="PS50956"/>
    </source>
</evidence>
<evidence type="ECO:0000313" key="7">
    <source>
        <dbReference type="Proteomes" id="UP000287447"/>
    </source>
</evidence>
<keyword evidence="7" id="KW-1185">Reference proteome</keyword>
<dbReference type="Proteomes" id="UP000287447">
    <property type="component" value="Unassembled WGS sequence"/>
</dbReference>
<dbReference type="Gene3D" id="3.30.70.920">
    <property type="match status" value="1"/>
</dbReference>
<dbReference type="GO" id="GO:0006355">
    <property type="term" value="P:regulation of DNA-templated transcription"/>
    <property type="evidence" value="ECO:0007669"/>
    <property type="project" value="UniProtKB-ARBA"/>
</dbReference>
<dbReference type="CDD" id="cd00090">
    <property type="entry name" value="HTH_ARSR"/>
    <property type="match status" value="1"/>
</dbReference>
<dbReference type="InterPro" id="IPR011008">
    <property type="entry name" value="Dimeric_a/b-barrel"/>
</dbReference>
<dbReference type="PANTHER" id="PTHR30154:SF0">
    <property type="entry name" value="LEUCINE-RESPONSIVE REGULATORY PROTEIN"/>
    <property type="match status" value="1"/>
</dbReference>